<keyword evidence="2" id="KW-0378">Hydrolase</keyword>
<dbReference type="InterPro" id="IPR013783">
    <property type="entry name" value="Ig-like_fold"/>
</dbReference>
<keyword evidence="3" id="KW-0326">Glycosidase</keyword>
<evidence type="ECO:0000259" key="5">
    <source>
        <dbReference type="SMART" id="SM00642"/>
    </source>
</evidence>
<comment type="caution">
    <text evidence="6">The sequence shown here is derived from an EMBL/GenBank/DDBJ whole genome shotgun (WGS) entry which is preliminary data.</text>
</comment>
<evidence type="ECO:0000313" key="6">
    <source>
        <dbReference type="EMBL" id="KYN79644.1"/>
    </source>
</evidence>
<feature type="compositionally biased region" description="Basic and acidic residues" evidence="4">
    <location>
        <begin position="445"/>
        <end position="462"/>
    </location>
</feature>
<sequence length="670" mass="76559">MDKDPRKITMTASLSRPYPLGATLHETGCNFAIHAPDCPSIRLALFDEKKQFKTYELENEYAGIRYTFVPGIKAGQKYGYLVDGEEGPLLLSDPYAKALDGPLHYKTPYSAEKSFAMPKCVVYQDDFDWQDTDHPRIAREEMILFETHVKGVSKLHPEIAVSERGRYLGLVSEPMLAFYKEQNINTLQLLPIAACMHEPHLLDMGKVNYWGYNPYLFMVPDPRYADKDAVLELKTAIRELHRHGIQVILDVVYNHTAEGGAGPTVFNLKALDSRFYFKHGSHFANFTGCGNTVDLTYQPALNLIMDTLRYWVSEFKVDGFRFDLAATLGRQGDDYNPEAAFFKAVAQDPILKETKLIAEPWDIGPNGYQVGNFPFGWNECNDKLRDITRSFWRGDQGYLKEFATRLMGSRDIYSAANWPYKLTVNYITYHDGFTMQDLVSYKHKHNEDNGEQNRDGHGDNRSENYGVEGPTENLMVIATREKQKRNFMASLLFAFGIPHVLTADVLSHTQKGNNNAYCQDNETSWLNWQSSERKRDFKHWLSQMVANRQTYMVPFIRAFSGSNRNLNRIFWRRVDGSPMEHEDWNRLSAVALHIGIGKDGAEMVYLINQTSAPARFTLPNDCKQTWTLICDTNVRNISPGHAEGELLLSPVSMAILHYQPKEAPKSRLTD</sequence>
<gene>
    <name evidence="6" type="ORF">ATY37_01885</name>
</gene>
<dbReference type="GO" id="GO:0005980">
    <property type="term" value="P:glycogen catabolic process"/>
    <property type="evidence" value="ECO:0007669"/>
    <property type="project" value="InterPro"/>
</dbReference>
<dbReference type="Gene3D" id="2.60.40.1180">
    <property type="entry name" value="Golgi alpha-mannosidase II"/>
    <property type="match status" value="1"/>
</dbReference>
<dbReference type="InterPro" id="IPR004193">
    <property type="entry name" value="Glyco_hydro_13_N"/>
</dbReference>
<dbReference type="InterPro" id="IPR006047">
    <property type="entry name" value="GH13_cat_dom"/>
</dbReference>
<proteinExistence type="inferred from homology"/>
<evidence type="ECO:0000256" key="2">
    <source>
        <dbReference type="ARBA" id="ARBA00022801"/>
    </source>
</evidence>
<dbReference type="CDD" id="cd02856">
    <property type="entry name" value="E_set_GDE_Isoamylase_N"/>
    <property type="match status" value="1"/>
</dbReference>
<dbReference type="CDD" id="cd11326">
    <property type="entry name" value="AmyAc_Glg_debranch"/>
    <property type="match status" value="1"/>
</dbReference>
<dbReference type="InterPro" id="IPR044505">
    <property type="entry name" value="GlgX_Isoamylase_N_E_set"/>
</dbReference>
<evidence type="ECO:0000256" key="3">
    <source>
        <dbReference type="ARBA" id="ARBA00023295"/>
    </source>
</evidence>
<reference evidence="7" key="1">
    <citation type="submission" date="2015-12" db="EMBL/GenBank/DDBJ databases">
        <authorList>
            <person name="Shamseldin A."/>
            <person name="Moawad H."/>
            <person name="Abd El-Rahim W.M."/>
            <person name="Sadowsky M.J."/>
        </authorList>
    </citation>
    <scope>NUCLEOTIDE SEQUENCE [LARGE SCALE GENOMIC DNA]</scope>
    <source>
        <strain evidence="7">2538-88</strain>
    </source>
</reference>
<evidence type="ECO:0000256" key="1">
    <source>
        <dbReference type="ARBA" id="ARBA00008061"/>
    </source>
</evidence>
<dbReference type="SUPFAM" id="SSF81296">
    <property type="entry name" value="E set domains"/>
    <property type="match status" value="1"/>
</dbReference>
<dbReference type="SMART" id="SM00642">
    <property type="entry name" value="Aamy"/>
    <property type="match status" value="1"/>
</dbReference>
<feature type="domain" description="Glycosyl hydrolase family 13 catalytic" evidence="5">
    <location>
        <begin position="121"/>
        <end position="548"/>
    </location>
</feature>
<dbReference type="SUPFAM" id="SSF51445">
    <property type="entry name" value="(Trans)glycosidases"/>
    <property type="match status" value="1"/>
</dbReference>
<feature type="region of interest" description="Disordered" evidence="4">
    <location>
        <begin position="445"/>
        <end position="468"/>
    </location>
</feature>
<name>A0A151KRP5_9VIBR</name>
<evidence type="ECO:0000313" key="7">
    <source>
        <dbReference type="Proteomes" id="UP000075346"/>
    </source>
</evidence>
<comment type="similarity">
    <text evidence="1">Belongs to the glycosyl hydrolase 13 family.</text>
</comment>
<dbReference type="NCBIfam" id="TIGR02100">
    <property type="entry name" value="glgX_debranch"/>
    <property type="match status" value="1"/>
</dbReference>
<dbReference type="EMBL" id="LOBR01000132">
    <property type="protein sequence ID" value="KYN79644.1"/>
    <property type="molecule type" value="Genomic_DNA"/>
</dbReference>
<protein>
    <submittedName>
        <fullName evidence="6">Glycogen debranching enzyme</fullName>
    </submittedName>
</protein>
<dbReference type="InterPro" id="IPR013780">
    <property type="entry name" value="Glyco_hydro_b"/>
</dbReference>
<organism evidence="6 7">
    <name type="scientific">Vibrio cidicii</name>
    <dbReference type="NCBI Taxonomy" id="1763883"/>
    <lineage>
        <taxon>Bacteria</taxon>
        <taxon>Pseudomonadati</taxon>
        <taxon>Pseudomonadota</taxon>
        <taxon>Gammaproteobacteria</taxon>
        <taxon>Vibrionales</taxon>
        <taxon>Vibrionaceae</taxon>
        <taxon>Vibrio</taxon>
    </lineage>
</organism>
<dbReference type="PANTHER" id="PTHR43002">
    <property type="entry name" value="GLYCOGEN DEBRANCHING ENZYME"/>
    <property type="match status" value="1"/>
</dbReference>
<dbReference type="Pfam" id="PF02922">
    <property type="entry name" value="CBM_48"/>
    <property type="match status" value="1"/>
</dbReference>
<dbReference type="Proteomes" id="UP000075346">
    <property type="component" value="Unassembled WGS sequence"/>
</dbReference>
<dbReference type="AlphaFoldDB" id="A0A151KRP5"/>
<evidence type="ECO:0000256" key="4">
    <source>
        <dbReference type="SAM" id="MobiDB-lite"/>
    </source>
</evidence>
<dbReference type="SUPFAM" id="SSF51011">
    <property type="entry name" value="Glycosyl hydrolase domain"/>
    <property type="match status" value="1"/>
</dbReference>
<dbReference type="Gene3D" id="2.60.40.10">
    <property type="entry name" value="Immunoglobulins"/>
    <property type="match status" value="1"/>
</dbReference>
<accession>A0A151KRP5</accession>
<dbReference type="InterPro" id="IPR011837">
    <property type="entry name" value="Glycogen_debranch_GlgX"/>
</dbReference>
<dbReference type="InterPro" id="IPR017853">
    <property type="entry name" value="GH"/>
</dbReference>
<dbReference type="GO" id="GO:0004135">
    <property type="term" value="F:amylo-alpha-1,6-glucosidase activity"/>
    <property type="evidence" value="ECO:0007669"/>
    <property type="project" value="InterPro"/>
</dbReference>
<dbReference type="InterPro" id="IPR014756">
    <property type="entry name" value="Ig_E-set"/>
</dbReference>
<dbReference type="Gene3D" id="3.20.20.80">
    <property type="entry name" value="Glycosidases"/>
    <property type="match status" value="1"/>
</dbReference>